<sequence>MEDWIIDKIAEKNNVPKEDILQDIKKRLERFPSLTEDAILRMLATENGITPIKRDYKAGEINQKIAHVNISAKIKKKFPPRTVTVKGREARVMNFVIEDETGELPVVTWNENYIDKISNVKDGEHISIVNAYAKENSFNNIVELNIGSGAAISVNSNSVTKTESKQKEYKKINQVNDGETAYIKGFITRLFADDIYLVRCNICKKKVTDVCDIHGDKAISKTLKIRGILDDGIKSASITFFDKQADELLKLSEKEDLNEKLNQISFGLFQIDVSARMNKFNDSYAFTAKTVSATSYDL</sequence>
<protein>
    <submittedName>
        <fullName evidence="1">Nucleic acid binding OB-fold tRNA/helicase-type</fullName>
    </submittedName>
</protein>
<dbReference type="Proteomes" id="UP000009376">
    <property type="component" value="Unassembled WGS sequence"/>
</dbReference>
<evidence type="ECO:0000313" key="1">
    <source>
        <dbReference type="EMBL" id="EFD92891.1"/>
    </source>
</evidence>
<proteinExistence type="predicted"/>
<gene>
    <name evidence="1" type="ORF">BJBARM5_0399</name>
</gene>
<keyword evidence="1" id="KW-0378">Hydrolase</keyword>
<name>D6GV90_PARA5</name>
<accession>D6GV90</accession>
<dbReference type="InterPro" id="IPR012340">
    <property type="entry name" value="NA-bd_OB-fold"/>
</dbReference>
<organism evidence="1 2">
    <name type="scientific">Candidatus Parvarchaeum acidophilus ARMAN-5</name>
    <dbReference type="NCBI Taxonomy" id="662762"/>
    <lineage>
        <taxon>Archaea</taxon>
        <taxon>Candidatus Parvarchaeota</taxon>
        <taxon>Candidatus Parvarchaeum</taxon>
    </lineage>
</organism>
<dbReference type="EMBL" id="GG745551">
    <property type="protein sequence ID" value="EFD92891.1"/>
    <property type="molecule type" value="Genomic_DNA"/>
</dbReference>
<reference evidence="1 2" key="1">
    <citation type="journal article" date="2010" name="Proc. Natl. Acad. Sci. U.S.A.">
        <title>Enigmatic, ultrasmall, uncultivated Archaea.</title>
        <authorList>
            <person name="Baker B.J."/>
            <person name="Comolli L.R."/>
            <person name="Dick G.J."/>
            <person name="Hauser L.J."/>
            <person name="Hyatt D."/>
            <person name="Dill B.D."/>
            <person name="Land M.L."/>
            <person name="Verberkmoes N.C."/>
            <person name="Hettich R.L."/>
            <person name="Banfield J.F."/>
        </authorList>
    </citation>
    <scope>NUCLEOTIDE SEQUENCE [LARGE SCALE GENOMIC DNA]</scope>
</reference>
<dbReference type="GO" id="GO:0004386">
    <property type="term" value="F:helicase activity"/>
    <property type="evidence" value="ECO:0007669"/>
    <property type="project" value="UniProtKB-KW"/>
</dbReference>
<dbReference type="AlphaFoldDB" id="D6GV90"/>
<evidence type="ECO:0000313" key="2">
    <source>
        <dbReference type="Proteomes" id="UP000009376"/>
    </source>
</evidence>
<keyword evidence="1" id="KW-0347">Helicase</keyword>
<dbReference type="Gene3D" id="2.40.50.140">
    <property type="entry name" value="Nucleic acid-binding proteins"/>
    <property type="match status" value="2"/>
</dbReference>
<dbReference type="CDD" id="cd04491">
    <property type="entry name" value="SoSSB_OBF"/>
    <property type="match status" value="1"/>
</dbReference>
<keyword evidence="1" id="KW-0547">Nucleotide-binding</keyword>
<keyword evidence="1" id="KW-0067">ATP-binding</keyword>
<dbReference type="SUPFAM" id="SSF50249">
    <property type="entry name" value="Nucleic acid-binding proteins"/>
    <property type="match status" value="2"/>
</dbReference>